<dbReference type="EMBL" id="JH818873">
    <property type="protein sequence ID" value="EKC40201.1"/>
    <property type="molecule type" value="Genomic_DNA"/>
</dbReference>
<evidence type="ECO:0000256" key="2">
    <source>
        <dbReference type="ARBA" id="ARBA00022670"/>
    </source>
</evidence>
<feature type="region of interest" description="Disordered" evidence="5">
    <location>
        <begin position="1"/>
        <end position="31"/>
    </location>
</feature>
<dbReference type="InterPro" id="IPR038765">
    <property type="entry name" value="Papain-like_cys_pep_sf"/>
</dbReference>
<dbReference type="GO" id="GO:0008234">
    <property type="term" value="F:cysteine-type peptidase activity"/>
    <property type="evidence" value="ECO:0007669"/>
    <property type="project" value="UniProtKB-KW"/>
</dbReference>
<proteinExistence type="inferred from homology"/>
<feature type="region of interest" description="Disordered" evidence="5">
    <location>
        <begin position="160"/>
        <end position="188"/>
    </location>
</feature>
<dbReference type="GO" id="GO:0006508">
    <property type="term" value="P:proteolysis"/>
    <property type="evidence" value="ECO:0007669"/>
    <property type="project" value="UniProtKB-KW"/>
</dbReference>
<feature type="region of interest" description="Disordered" evidence="5">
    <location>
        <begin position="502"/>
        <end position="523"/>
    </location>
</feature>
<protein>
    <submittedName>
        <fullName evidence="6">Uncharacterized protein</fullName>
    </submittedName>
</protein>
<gene>
    <name evidence="6" type="ORF">CGI_10027847</name>
</gene>
<feature type="region of interest" description="Disordered" evidence="5">
    <location>
        <begin position="366"/>
        <end position="483"/>
    </location>
</feature>
<sequence>MGSSSSKLKASSREIPMTSDGSSDATEDNLIAVNSRNGDVTSLMSENSDDTMFVSFANDLIFPNDSEVPDKFETTKAFMKEYVGYTKPPRLSSEEKRARAEERRTMYLGERKVKPPDRSRGKQRGKGKEKEASISPVAMVTRLLKNVPLSMTTCVDKNKELRGGGKEIKNQRKMKRKRKKKQRNRQHMQKLRAKFMAQTKKYFGTPYAKRYWTPDDEEYYSKRFLDCCGLVRQVMLDLRKEFGFRIGPWNQAYMYDTLPITIEREEDMKPGDLVFISGIYPNPKSRQQKHNMTHVEIWAGDGCKTIGARWNKGKVQVFDHYKFQPKSFHSEQYIFKSIDTWLAGTCKSHCQEHKWKRRKFNPSKKSVFAMGADKKDKTTNQEKGDQEKTDKQNEEEKASGVVGEGEGHVEGAQWTGEEEGVGAEGSGGEEEEEEDFGQQDEDFDDDGEDDEEEEDDDDDFLYEQGDDSQEDEDDINATPLGLQSQIMSKNSSVASMLNYVSVSDSTTETSTPTNPSTESIRKSDLAIEVSKCVIVDKNDKNLNNSASSSNTVSVFSKATNSMLRGRGSQLSAQQSNQVKGQQQ</sequence>
<evidence type="ECO:0000256" key="5">
    <source>
        <dbReference type="SAM" id="MobiDB-lite"/>
    </source>
</evidence>
<keyword evidence="3" id="KW-0378">Hydrolase</keyword>
<evidence type="ECO:0000313" key="6">
    <source>
        <dbReference type="EMBL" id="EKC40201.1"/>
    </source>
</evidence>
<feature type="compositionally biased region" description="Low complexity" evidence="5">
    <location>
        <begin position="502"/>
        <end position="518"/>
    </location>
</feature>
<name>K1RYS7_MAGGI</name>
<organism evidence="6">
    <name type="scientific">Magallana gigas</name>
    <name type="common">Pacific oyster</name>
    <name type="synonym">Crassostrea gigas</name>
    <dbReference type="NCBI Taxonomy" id="29159"/>
    <lineage>
        <taxon>Eukaryota</taxon>
        <taxon>Metazoa</taxon>
        <taxon>Spiralia</taxon>
        <taxon>Lophotrochozoa</taxon>
        <taxon>Mollusca</taxon>
        <taxon>Bivalvia</taxon>
        <taxon>Autobranchia</taxon>
        <taxon>Pteriomorphia</taxon>
        <taxon>Ostreida</taxon>
        <taxon>Ostreoidea</taxon>
        <taxon>Ostreidae</taxon>
        <taxon>Magallana</taxon>
    </lineage>
</organism>
<feature type="region of interest" description="Disordered" evidence="5">
    <location>
        <begin position="89"/>
        <end position="134"/>
    </location>
</feature>
<feature type="compositionally biased region" description="Basic residues" evidence="5">
    <location>
        <begin position="171"/>
        <end position="188"/>
    </location>
</feature>
<feature type="compositionally biased region" description="Basic and acidic residues" evidence="5">
    <location>
        <begin position="92"/>
        <end position="132"/>
    </location>
</feature>
<feature type="compositionally biased region" description="Acidic residues" evidence="5">
    <location>
        <begin position="416"/>
        <end position="475"/>
    </location>
</feature>
<feature type="compositionally biased region" description="Basic and acidic residues" evidence="5">
    <location>
        <begin position="372"/>
        <end position="398"/>
    </location>
</feature>
<evidence type="ECO:0000256" key="4">
    <source>
        <dbReference type="ARBA" id="ARBA00022807"/>
    </source>
</evidence>
<accession>K1RYS7</accession>
<dbReference type="PANTHER" id="PTHR47664">
    <property type="entry name" value="NLPC_P60 DOMAIN-CONTAINING PROTEIN"/>
    <property type="match status" value="1"/>
</dbReference>
<dbReference type="SUPFAM" id="SSF54001">
    <property type="entry name" value="Cysteine proteinases"/>
    <property type="match status" value="1"/>
</dbReference>
<feature type="region of interest" description="Disordered" evidence="5">
    <location>
        <begin position="557"/>
        <end position="583"/>
    </location>
</feature>
<dbReference type="PROSITE" id="PS51935">
    <property type="entry name" value="NLPC_P60"/>
    <property type="match status" value="1"/>
</dbReference>
<dbReference type="AlphaFoldDB" id="K1RYS7"/>
<comment type="similarity">
    <text evidence="1">Belongs to the peptidase C40 family.</text>
</comment>
<dbReference type="Gene3D" id="3.90.1720.10">
    <property type="entry name" value="endopeptidase domain like (from Nostoc punctiforme)"/>
    <property type="match status" value="1"/>
</dbReference>
<evidence type="ECO:0000256" key="1">
    <source>
        <dbReference type="ARBA" id="ARBA00007074"/>
    </source>
</evidence>
<feature type="compositionally biased region" description="Basic and acidic residues" evidence="5">
    <location>
        <begin position="160"/>
        <end position="170"/>
    </location>
</feature>
<dbReference type="HOGENOM" id="CLU_467904_0_0_1"/>
<dbReference type="InterPro" id="IPR000064">
    <property type="entry name" value="NLP_P60_dom"/>
</dbReference>
<reference evidence="6" key="1">
    <citation type="journal article" date="2012" name="Nature">
        <title>The oyster genome reveals stress adaptation and complexity of shell formation.</title>
        <authorList>
            <person name="Zhang G."/>
            <person name="Fang X."/>
            <person name="Guo X."/>
            <person name="Li L."/>
            <person name="Luo R."/>
            <person name="Xu F."/>
            <person name="Yang P."/>
            <person name="Zhang L."/>
            <person name="Wang X."/>
            <person name="Qi H."/>
            <person name="Xiong Z."/>
            <person name="Que H."/>
            <person name="Xie Y."/>
            <person name="Holland P.W."/>
            <person name="Paps J."/>
            <person name="Zhu Y."/>
            <person name="Wu F."/>
            <person name="Chen Y."/>
            <person name="Wang J."/>
            <person name="Peng C."/>
            <person name="Meng J."/>
            <person name="Yang L."/>
            <person name="Liu J."/>
            <person name="Wen B."/>
            <person name="Zhang N."/>
            <person name="Huang Z."/>
            <person name="Zhu Q."/>
            <person name="Feng Y."/>
            <person name="Mount A."/>
            <person name="Hedgecock D."/>
            <person name="Xu Z."/>
            <person name="Liu Y."/>
            <person name="Domazet-Loso T."/>
            <person name="Du Y."/>
            <person name="Sun X."/>
            <person name="Zhang S."/>
            <person name="Liu B."/>
            <person name="Cheng P."/>
            <person name="Jiang X."/>
            <person name="Li J."/>
            <person name="Fan D."/>
            <person name="Wang W."/>
            <person name="Fu W."/>
            <person name="Wang T."/>
            <person name="Wang B."/>
            <person name="Zhang J."/>
            <person name="Peng Z."/>
            <person name="Li Y."/>
            <person name="Li N."/>
            <person name="Wang J."/>
            <person name="Chen M."/>
            <person name="He Y."/>
            <person name="Tan F."/>
            <person name="Song X."/>
            <person name="Zheng Q."/>
            <person name="Huang R."/>
            <person name="Yang H."/>
            <person name="Du X."/>
            <person name="Chen L."/>
            <person name="Yang M."/>
            <person name="Gaffney P.M."/>
            <person name="Wang S."/>
            <person name="Luo L."/>
            <person name="She Z."/>
            <person name="Ming Y."/>
            <person name="Huang W."/>
            <person name="Zhang S."/>
            <person name="Huang B."/>
            <person name="Zhang Y."/>
            <person name="Qu T."/>
            <person name="Ni P."/>
            <person name="Miao G."/>
            <person name="Wang J."/>
            <person name="Wang Q."/>
            <person name="Steinberg C.E."/>
            <person name="Wang H."/>
            <person name="Li N."/>
            <person name="Qian L."/>
            <person name="Zhang G."/>
            <person name="Li Y."/>
            <person name="Yang H."/>
            <person name="Liu X."/>
            <person name="Wang J."/>
            <person name="Yin Y."/>
            <person name="Wang J."/>
        </authorList>
    </citation>
    <scope>NUCLEOTIDE SEQUENCE [LARGE SCALE GENOMIC DNA]</scope>
    <source>
        <strain evidence="6">05x7-T-G4-1.051#20</strain>
    </source>
</reference>
<evidence type="ECO:0000256" key="3">
    <source>
        <dbReference type="ARBA" id="ARBA00022801"/>
    </source>
</evidence>
<dbReference type="InParanoid" id="K1RYS7"/>
<keyword evidence="2" id="KW-0645">Protease</keyword>
<dbReference type="PANTHER" id="PTHR47664:SF1">
    <property type="entry name" value="CHROMOSOME UNDETERMINED SCAFFOLD_14, WHOLE GENOME SHOTGUN SEQUENCE"/>
    <property type="match status" value="1"/>
</dbReference>
<keyword evidence="4" id="KW-0788">Thiol protease</keyword>